<reference evidence="1 2" key="1">
    <citation type="journal article" date="2019" name="Commun. Biol.">
        <title>The bagworm genome reveals a unique fibroin gene that provides high tensile strength.</title>
        <authorList>
            <person name="Kono N."/>
            <person name="Nakamura H."/>
            <person name="Ohtoshi R."/>
            <person name="Tomita M."/>
            <person name="Numata K."/>
            <person name="Arakawa K."/>
        </authorList>
    </citation>
    <scope>NUCLEOTIDE SEQUENCE [LARGE SCALE GENOMIC DNA]</scope>
</reference>
<sequence length="160" mass="18370">MQSLNKSVFGPFKTYFDHAAKKTITLVYIGKLLDIYDITDLVRKPSRIHTPKNISNGFKATGFHPLNNDIFSKANYASEFLSPSNVFRNLLTIHFPFAQKNLLHMLKKYQYKMIVRSLKKLLPTFIISLQKPRRSLLLELSPSNISSTPKSYITKNNTCS</sequence>
<proteinExistence type="predicted"/>
<accession>A0A4C1ZU14</accession>
<comment type="caution">
    <text evidence="1">The sequence shown here is derived from an EMBL/GenBank/DDBJ whole genome shotgun (WGS) entry which is preliminary data.</text>
</comment>
<dbReference type="Proteomes" id="UP000299102">
    <property type="component" value="Unassembled WGS sequence"/>
</dbReference>
<keyword evidence="2" id="KW-1185">Reference proteome</keyword>
<organism evidence="1 2">
    <name type="scientific">Eumeta variegata</name>
    <name type="common">Bagworm moth</name>
    <name type="synonym">Eumeta japonica</name>
    <dbReference type="NCBI Taxonomy" id="151549"/>
    <lineage>
        <taxon>Eukaryota</taxon>
        <taxon>Metazoa</taxon>
        <taxon>Ecdysozoa</taxon>
        <taxon>Arthropoda</taxon>
        <taxon>Hexapoda</taxon>
        <taxon>Insecta</taxon>
        <taxon>Pterygota</taxon>
        <taxon>Neoptera</taxon>
        <taxon>Endopterygota</taxon>
        <taxon>Lepidoptera</taxon>
        <taxon>Glossata</taxon>
        <taxon>Ditrysia</taxon>
        <taxon>Tineoidea</taxon>
        <taxon>Psychidae</taxon>
        <taxon>Oiketicinae</taxon>
        <taxon>Eumeta</taxon>
    </lineage>
</organism>
<dbReference type="AlphaFoldDB" id="A0A4C1ZU14"/>
<dbReference type="EMBL" id="BGZK01002060">
    <property type="protein sequence ID" value="GBP90135.1"/>
    <property type="molecule type" value="Genomic_DNA"/>
</dbReference>
<evidence type="ECO:0000313" key="1">
    <source>
        <dbReference type="EMBL" id="GBP90135.1"/>
    </source>
</evidence>
<gene>
    <name evidence="1" type="ORF">EVAR_68635_1</name>
</gene>
<dbReference type="OrthoDB" id="4327074at2759"/>
<protein>
    <submittedName>
        <fullName evidence="1">Uncharacterized protein</fullName>
    </submittedName>
</protein>
<evidence type="ECO:0000313" key="2">
    <source>
        <dbReference type="Proteomes" id="UP000299102"/>
    </source>
</evidence>
<name>A0A4C1ZU14_EUMVA</name>